<gene>
    <name evidence="2" type="ORF">D7X96_21525</name>
</gene>
<accession>A0A3A8QEW8</accession>
<dbReference type="Proteomes" id="UP000282656">
    <property type="component" value="Unassembled WGS sequence"/>
</dbReference>
<dbReference type="OrthoDB" id="5524066at2"/>
<feature type="transmembrane region" description="Helical" evidence="1">
    <location>
        <begin position="178"/>
        <end position="198"/>
    </location>
</feature>
<dbReference type="AlphaFoldDB" id="A0A3A8QEW8"/>
<dbReference type="RefSeq" id="WP_120548984.1">
    <property type="nucleotide sequence ID" value="NZ_RAWM01000060.1"/>
</dbReference>
<evidence type="ECO:0000313" key="2">
    <source>
        <dbReference type="EMBL" id="RKH66528.1"/>
    </source>
</evidence>
<evidence type="ECO:0000313" key="3">
    <source>
        <dbReference type="Proteomes" id="UP000282656"/>
    </source>
</evidence>
<keyword evidence="1" id="KW-0472">Membrane</keyword>
<dbReference type="PROSITE" id="PS51257">
    <property type="entry name" value="PROKAR_LIPOPROTEIN"/>
    <property type="match status" value="1"/>
</dbReference>
<evidence type="ECO:0000256" key="1">
    <source>
        <dbReference type="SAM" id="Phobius"/>
    </source>
</evidence>
<keyword evidence="1" id="KW-1133">Transmembrane helix</keyword>
<proteinExistence type="predicted"/>
<feature type="transmembrane region" description="Helical" evidence="1">
    <location>
        <begin position="117"/>
        <end position="136"/>
    </location>
</feature>
<keyword evidence="1" id="KW-0812">Transmembrane</keyword>
<comment type="caution">
    <text evidence="2">The sequence shown here is derived from an EMBL/GenBank/DDBJ whole genome shotgun (WGS) entry which is preliminary data.</text>
</comment>
<dbReference type="EMBL" id="RAWM01000060">
    <property type="protein sequence ID" value="RKH66528.1"/>
    <property type="molecule type" value="Genomic_DNA"/>
</dbReference>
<name>A0A3A8QEW8_9BACT</name>
<keyword evidence="3" id="KW-1185">Reference proteome</keyword>
<sequence length="220" mass="23215">MKPREVTRSGALPRGVRVAAALCLVLSSVTGFIACNEASTMMNFEAYREAQREHAPSLPLLGRDPAVTRAIMEAQLSALSPMRESRALVLTGLSVACTLLFFASSRMLRSPDGIPRNGFRQVLGGAGIFAALMRTIDGAQAAVVARNTSQAMIEGLKGLPEFQAADAAEQLHALVPSLMTFGAVVPTVIVAGGFAVIAQYFRSEGVRDAIVTLDGPTEDP</sequence>
<organism evidence="2 3">
    <name type="scientific">Corallococcus interemptor</name>
    <dbReference type="NCBI Taxonomy" id="2316720"/>
    <lineage>
        <taxon>Bacteria</taxon>
        <taxon>Pseudomonadati</taxon>
        <taxon>Myxococcota</taxon>
        <taxon>Myxococcia</taxon>
        <taxon>Myxococcales</taxon>
        <taxon>Cystobacterineae</taxon>
        <taxon>Myxococcaceae</taxon>
        <taxon>Corallococcus</taxon>
    </lineage>
</organism>
<protein>
    <submittedName>
        <fullName evidence="2">Uncharacterized protein</fullName>
    </submittedName>
</protein>
<reference evidence="3" key="1">
    <citation type="submission" date="2018-09" db="EMBL/GenBank/DDBJ databases">
        <authorList>
            <person name="Livingstone P.G."/>
            <person name="Whitworth D.E."/>
        </authorList>
    </citation>
    <scope>NUCLEOTIDE SEQUENCE [LARGE SCALE GENOMIC DNA]</scope>
    <source>
        <strain evidence="3">AB047A</strain>
    </source>
</reference>
<feature type="transmembrane region" description="Helical" evidence="1">
    <location>
        <begin position="87"/>
        <end position="105"/>
    </location>
</feature>